<sequence precursor="true">MRCSVGLCWAGAWAGALAWAAAAPAVAQPTIDGARDALYGPPAALQTVQTGFGNATQANGLGPGGELDAAYATVVGDRLYVLLAGNIENNFNKLSMFFDTRPGGENVLSAAPSYDYEGVSRNLGGLTFDAGFQADLHLYARWGSLTGSVFTVDIVDRAGGASPAVTGNGAPASAGQGSAVQHGVVTPVDLGLAPGPGGVGEARTLGGLLTQPLEFGLNNTNTAGVTGGSGAANQADAAAVATGFEFSIALADLGSPRPGQLIKLHAAYGNSNHNYHSNQVLGGLPAGAGNLGGNGAGASTGSLSGVNFNNFAGDQFFSIVVPGQPGDFNADLHVDAADYTTWRDGLGERFNPDDYTTWQNNFGAAPSTAAPPVPEPAAAPLALALGMVAGVWRRAPYFSP</sequence>
<name>A0A518DJ69_9BACT</name>
<accession>A0A518DJ69</accession>
<dbReference type="KEGG" id="pnd:Pla175_49600"/>
<dbReference type="RefSeq" id="WP_145291702.1">
    <property type="nucleotide sequence ID" value="NZ_CP036291.1"/>
</dbReference>
<evidence type="ECO:0000313" key="2">
    <source>
        <dbReference type="EMBL" id="QDU91531.1"/>
    </source>
</evidence>
<protein>
    <recommendedName>
        <fullName evidence="4">PEP-CTERM protein-sorting domain-containing protein</fullName>
    </recommendedName>
</protein>
<feature type="chain" id="PRO_5021796263" description="PEP-CTERM protein-sorting domain-containing protein" evidence="1">
    <location>
        <begin position="28"/>
        <end position="400"/>
    </location>
</feature>
<keyword evidence="1" id="KW-0732">Signal</keyword>
<proteinExistence type="predicted"/>
<dbReference type="Proteomes" id="UP000317429">
    <property type="component" value="Chromosome"/>
</dbReference>
<dbReference type="EMBL" id="CP036291">
    <property type="protein sequence ID" value="QDU91531.1"/>
    <property type="molecule type" value="Genomic_DNA"/>
</dbReference>
<keyword evidence="3" id="KW-1185">Reference proteome</keyword>
<feature type="signal peptide" evidence="1">
    <location>
        <begin position="1"/>
        <end position="27"/>
    </location>
</feature>
<reference evidence="2 3" key="1">
    <citation type="submission" date="2019-02" db="EMBL/GenBank/DDBJ databases">
        <title>Deep-cultivation of Planctomycetes and their phenomic and genomic characterization uncovers novel biology.</title>
        <authorList>
            <person name="Wiegand S."/>
            <person name="Jogler M."/>
            <person name="Boedeker C."/>
            <person name="Pinto D."/>
            <person name="Vollmers J."/>
            <person name="Rivas-Marin E."/>
            <person name="Kohn T."/>
            <person name="Peeters S.H."/>
            <person name="Heuer A."/>
            <person name="Rast P."/>
            <person name="Oberbeckmann S."/>
            <person name="Bunk B."/>
            <person name="Jeske O."/>
            <person name="Meyerdierks A."/>
            <person name="Storesund J.E."/>
            <person name="Kallscheuer N."/>
            <person name="Luecker S."/>
            <person name="Lage O.M."/>
            <person name="Pohl T."/>
            <person name="Merkel B.J."/>
            <person name="Hornburger P."/>
            <person name="Mueller R.-W."/>
            <person name="Bruemmer F."/>
            <person name="Labrenz M."/>
            <person name="Spormann A.M."/>
            <person name="Op den Camp H."/>
            <person name="Overmann J."/>
            <person name="Amann R."/>
            <person name="Jetten M.S.M."/>
            <person name="Mascher T."/>
            <person name="Medema M.H."/>
            <person name="Devos D.P."/>
            <person name="Kaster A.-K."/>
            <person name="Ovreas L."/>
            <person name="Rohde M."/>
            <person name="Galperin M.Y."/>
            <person name="Jogler C."/>
        </authorList>
    </citation>
    <scope>NUCLEOTIDE SEQUENCE [LARGE SCALE GENOMIC DNA]</scope>
    <source>
        <strain evidence="2 3">Pla175</strain>
    </source>
</reference>
<evidence type="ECO:0000256" key="1">
    <source>
        <dbReference type="SAM" id="SignalP"/>
    </source>
</evidence>
<organism evidence="2 3">
    <name type="scientific">Pirellulimonas nuda</name>
    <dbReference type="NCBI Taxonomy" id="2528009"/>
    <lineage>
        <taxon>Bacteria</taxon>
        <taxon>Pseudomonadati</taxon>
        <taxon>Planctomycetota</taxon>
        <taxon>Planctomycetia</taxon>
        <taxon>Pirellulales</taxon>
        <taxon>Lacipirellulaceae</taxon>
        <taxon>Pirellulimonas</taxon>
    </lineage>
</organism>
<dbReference type="AlphaFoldDB" id="A0A518DJ69"/>
<dbReference type="OrthoDB" id="279165at2"/>
<evidence type="ECO:0000313" key="3">
    <source>
        <dbReference type="Proteomes" id="UP000317429"/>
    </source>
</evidence>
<gene>
    <name evidence="2" type="ORF">Pla175_49600</name>
</gene>
<evidence type="ECO:0008006" key="4">
    <source>
        <dbReference type="Google" id="ProtNLM"/>
    </source>
</evidence>